<dbReference type="Proteomes" id="UP000599074">
    <property type="component" value="Unassembled WGS sequence"/>
</dbReference>
<dbReference type="EMBL" id="BOON01000006">
    <property type="protein sequence ID" value="GII21210.1"/>
    <property type="molecule type" value="Genomic_DNA"/>
</dbReference>
<gene>
    <name evidence="8" type="ORF">Pme01_08070</name>
</gene>
<dbReference type="Pfam" id="PF13480">
    <property type="entry name" value="Acetyltransf_6"/>
    <property type="match status" value="1"/>
</dbReference>
<dbReference type="GO" id="GO:0016755">
    <property type="term" value="F:aminoacyltransferase activity"/>
    <property type="evidence" value="ECO:0007669"/>
    <property type="project" value="InterPro"/>
</dbReference>
<dbReference type="SUPFAM" id="SSF55729">
    <property type="entry name" value="Acyl-CoA N-acyltransferases (Nat)"/>
    <property type="match status" value="1"/>
</dbReference>
<keyword evidence="4" id="KW-0573">Peptidoglycan synthesis</keyword>
<dbReference type="GO" id="GO:0009252">
    <property type="term" value="P:peptidoglycan biosynthetic process"/>
    <property type="evidence" value="ECO:0007669"/>
    <property type="project" value="UniProtKB-KW"/>
</dbReference>
<evidence type="ECO:0000313" key="8">
    <source>
        <dbReference type="EMBL" id="GII21210.1"/>
    </source>
</evidence>
<keyword evidence="9" id="KW-1185">Reference proteome</keyword>
<evidence type="ECO:0000313" key="9">
    <source>
        <dbReference type="Proteomes" id="UP000599074"/>
    </source>
</evidence>
<reference evidence="8" key="1">
    <citation type="submission" date="2021-01" db="EMBL/GenBank/DDBJ databases">
        <title>Whole genome shotgun sequence of Planosporangium mesophilum NBRC 109066.</title>
        <authorList>
            <person name="Komaki H."/>
            <person name="Tamura T."/>
        </authorList>
    </citation>
    <scope>NUCLEOTIDE SEQUENCE</scope>
    <source>
        <strain evidence="8">NBRC 109066</strain>
    </source>
</reference>
<organism evidence="8 9">
    <name type="scientific">Planosporangium mesophilum</name>
    <dbReference type="NCBI Taxonomy" id="689768"/>
    <lineage>
        <taxon>Bacteria</taxon>
        <taxon>Bacillati</taxon>
        <taxon>Actinomycetota</taxon>
        <taxon>Actinomycetes</taxon>
        <taxon>Micromonosporales</taxon>
        <taxon>Micromonosporaceae</taxon>
        <taxon>Planosporangium</taxon>
    </lineage>
</organism>
<dbReference type="InterPro" id="IPR003447">
    <property type="entry name" value="FEMABX"/>
</dbReference>
<keyword evidence="6" id="KW-0961">Cell wall biogenesis/degradation</keyword>
<comment type="similarity">
    <text evidence="1">Belongs to the FemABX family.</text>
</comment>
<dbReference type="InterPro" id="IPR050644">
    <property type="entry name" value="PG_Glycine_Bridge_Synth"/>
</dbReference>
<keyword evidence="2" id="KW-0808">Transferase</keyword>
<feature type="domain" description="BioF2-like acetyltransferase" evidence="7">
    <location>
        <begin position="176"/>
        <end position="318"/>
    </location>
</feature>
<dbReference type="PANTHER" id="PTHR36174">
    <property type="entry name" value="LIPID II:GLYCINE GLYCYLTRANSFERASE"/>
    <property type="match status" value="1"/>
</dbReference>
<protein>
    <recommendedName>
        <fullName evidence="7">BioF2-like acetyltransferase domain-containing protein</fullName>
    </recommendedName>
</protein>
<evidence type="ECO:0000256" key="5">
    <source>
        <dbReference type="ARBA" id="ARBA00023315"/>
    </source>
</evidence>
<dbReference type="Gene3D" id="3.40.630.30">
    <property type="match status" value="1"/>
</dbReference>
<dbReference type="GO" id="GO:0071555">
    <property type="term" value="P:cell wall organization"/>
    <property type="evidence" value="ECO:0007669"/>
    <property type="project" value="UniProtKB-KW"/>
</dbReference>
<dbReference type="AlphaFoldDB" id="A0A8J3TGU0"/>
<accession>A0A8J3TGU0</accession>
<evidence type="ECO:0000256" key="2">
    <source>
        <dbReference type="ARBA" id="ARBA00022679"/>
    </source>
</evidence>
<evidence type="ECO:0000256" key="6">
    <source>
        <dbReference type="ARBA" id="ARBA00023316"/>
    </source>
</evidence>
<name>A0A8J3TGU0_9ACTN</name>
<evidence type="ECO:0000256" key="1">
    <source>
        <dbReference type="ARBA" id="ARBA00009943"/>
    </source>
</evidence>
<dbReference type="InterPro" id="IPR038740">
    <property type="entry name" value="BioF2-like_GNAT_dom"/>
</dbReference>
<keyword evidence="5" id="KW-0012">Acyltransferase</keyword>
<dbReference type="GO" id="GO:0008360">
    <property type="term" value="P:regulation of cell shape"/>
    <property type="evidence" value="ECO:0007669"/>
    <property type="project" value="UniProtKB-KW"/>
</dbReference>
<proteinExistence type="inferred from homology"/>
<dbReference type="PANTHER" id="PTHR36174:SF1">
    <property type="entry name" value="LIPID II:GLYCINE GLYCYLTRANSFERASE"/>
    <property type="match status" value="1"/>
</dbReference>
<dbReference type="InterPro" id="IPR016181">
    <property type="entry name" value="Acyl_CoA_acyltransferase"/>
</dbReference>
<comment type="caution">
    <text evidence="8">The sequence shown here is derived from an EMBL/GenBank/DDBJ whole genome shotgun (WGS) entry which is preliminary data.</text>
</comment>
<evidence type="ECO:0000259" key="7">
    <source>
        <dbReference type="Pfam" id="PF13480"/>
    </source>
</evidence>
<evidence type="ECO:0000256" key="4">
    <source>
        <dbReference type="ARBA" id="ARBA00022984"/>
    </source>
</evidence>
<dbReference type="PROSITE" id="PS51191">
    <property type="entry name" value="FEMABX"/>
    <property type="match status" value="1"/>
</dbReference>
<evidence type="ECO:0000256" key="3">
    <source>
        <dbReference type="ARBA" id="ARBA00022960"/>
    </source>
</evidence>
<sequence>MLHPDAPGNVGRGRGVTRVLEADTDREEWLEWWRRCGREPFAHPAYCRLLAGDAGRPVALILDGQPESALLPLVIRPLRDLPWADEELYDAISPYGYGGPFFPGTPGRGRRYAESVLAELADWVVRAGLCSVFLRLSLESDMAVGIRTPQTEVVDVSENVVVDLRRTPEELWANYEHKVRKNVKKAARAGCSVRREDRLNDVDGFLQVYGETMRRRGAAAYYHFDRTFFTTLSEELAGSYSVFSVLDDTGRVVSVELVLESDAHLYSFLGGTRAEAFPMAPNDLLKHEVVLYGRRTGRQGFVLGGGYERGDGIFRYKRAFDPGGVRTFRAVRMVGDPARYTSLVQNRARRAGSLPAGDSFFPAYREPVTATPVTAS</sequence>
<keyword evidence="3" id="KW-0133">Cell shape</keyword>